<proteinExistence type="predicted"/>
<gene>
    <name evidence="2" type="ORF">NAES01612_LOCUS23785</name>
</gene>
<name>A0A7S4PHH6_9EUKA</name>
<dbReference type="EMBL" id="HBKR01036372">
    <property type="protein sequence ID" value="CAE2334996.1"/>
    <property type="molecule type" value="Transcribed_RNA"/>
</dbReference>
<reference evidence="2" key="1">
    <citation type="submission" date="2021-01" db="EMBL/GenBank/DDBJ databases">
        <authorList>
            <person name="Corre E."/>
            <person name="Pelletier E."/>
            <person name="Niang G."/>
            <person name="Scheremetjew M."/>
            <person name="Finn R."/>
            <person name="Kale V."/>
            <person name="Holt S."/>
            <person name="Cochrane G."/>
            <person name="Meng A."/>
            <person name="Brown T."/>
            <person name="Cohen L."/>
        </authorList>
    </citation>
    <scope>NUCLEOTIDE SEQUENCE</scope>
    <source>
        <strain evidence="2">SoJaBio B1-5/56/2</strain>
    </source>
</reference>
<protein>
    <submittedName>
        <fullName evidence="2">Uncharacterized protein</fullName>
    </submittedName>
</protein>
<sequence>MAEDKSSDGPSKLSCRCGTTCFTFSAPSPRHSLECLCCDCLQKMEWANKKAKELGLSPAPGPLPEVPELRYFENVIEKVEGKENIKLFLLREDGRSKFVVACCCYTAMLVDHPFYLQNVVMVLPSTVVKSQKTVPFVRIYIKDWEKQRKAEGKEADVSLLPPFEGIQLFYDERDPQSGPNSREEVRKHFNNGPPSEEAKKKGKTLQQLLLEWGLEKPENLGLKG</sequence>
<feature type="compositionally biased region" description="Basic and acidic residues" evidence="1">
    <location>
        <begin position="172"/>
        <end position="187"/>
    </location>
</feature>
<organism evidence="2">
    <name type="scientific">Paramoeba aestuarina</name>
    <dbReference type="NCBI Taxonomy" id="180227"/>
    <lineage>
        <taxon>Eukaryota</taxon>
        <taxon>Amoebozoa</taxon>
        <taxon>Discosea</taxon>
        <taxon>Flabellinia</taxon>
        <taxon>Dactylopodida</taxon>
        <taxon>Paramoebidae</taxon>
        <taxon>Paramoeba</taxon>
    </lineage>
</organism>
<evidence type="ECO:0000313" key="2">
    <source>
        <dbReference type="EMBL" id="CAE2334996.1"/>
    </source>
</evidence>
<evidence type="ECO:0000256" key="1">
    <source>
        <dbReference type="SAM" id="MobiDB-lite"/>
    </source>
</evidence>
<accession>A0A7S4PHH6</accession>
<feature type="region of interest" description="Disordered" evidence="1">
    <location>
        <begin position="172"/>
        <end position="203"/>
    </location>
</feature>
<dbReference type="AlphaFoldDB" id="A0A7S4PHH6"/>